<dbReference type="Pfam" id="PF00440">
    <property type="entry name" value="TetR_N"/>
    <property type="match status" value="1"/>
</dbReference>
<dbReference type="InterPro" id="IPR039532">
    <property type="entry name" value="TetR_C_Firmicutes"/>
</dbReference>
<dbReference type="Pfam" id="PF14278">
    <property type="entry name" value="TetR_C_8"/>
    <property type="match status" value="1"/>
</dbReference>
<dbReference type="HOGENOM" id="CLU_087539_3_2_9"/>
<feature type="domain" description="HTH tetR-type" evidence="3">
    <location>
        <begin position="25"/>
        <end position="85"/>
    </location>
</feature>
<protein>
    <submittedName>
        <fullName evidence="4">Transcriptional regulator, TetR family</fullName>
    </submittedName>
</protein>
<comment type="caution">
    <text evidence="4">The sequence shown here is derived from an EMBL/GenBank/DDBJ whole genome shotgun (WGS) entry which is preliminary data.</text>
</comment>
<reference evidence="4 5" key="1">
    <citation type="submission" date="2009-01" db="EMBL/GenBank/DDBJ databases">
        <authorList>
            <person name="Qin X."/>
            <person name="Bachman B."/>
            <person name="Battles P."/>
            <person name="Bell A."/>
            <person name="Bess C."/>
            <person name="Bickham C."/>
            <person name="Chaboub L."/>
            <person name="Chen D."/>
            <person name="Coyle M."/>
            <person name="Deiros D.R."/>
            <person name="Dinh H."/>
            <person name="Forbes L."/>
            <person name="Fowler G."/>
            <person name="Francisco L."/>
            <person name="Fu Q."/>
            <person name="Gubbala S."/>
            <person name="Hale W."/>
            <person name="Han Y."/>
            <person name="Hemphill L."/>
            <person name="Highlander S.K."/>
            <person name="Hirani K."/>
            <person name="Hogues M."/>
            <person name="Jackson L."/>
            <person name="Jakkamsetti A."/>
            <person name="Javaid M."/>
            <person name="Jiang H."/>
            <person name="Korchina V."/>
            <person name="Kovar C."/>
            <person name="Lara F."/>
            <person name="Lee S."/>
            <person name="Mata R."/>
            <person name="Mathew T."/>
            <person name="Moen C."/>
            <person name="Morales K."/>
            <person name="Munidasa M."/>
            <person name="Nazareth L."/>
            <person name="Ngo R."/>
            <person name="Nguyen L."/>
            <person name="Okwuonu G."/>
            <person name="Ongeri F."/>
            <person name="Patil S."/>
            <person name="Petrosino J."/>
            <person name="Pham C."/>
            <person name="Pham P."/>
            <person name="Pu L.-L."/>
            <person name="Puazo M."/>
            <person name="Raj R."/>
            <person name="Reid J."/>
            <person name="Rouhana J."/>
            <person name="Saada N."/>
            <person name="Shang Y."/>
            <person name="Simmons D."/>
            <person name="Thornton R."/>
            <person name="Warren J."/>
            <person name="Weissenberger G."/>
            <person name="Zhang J."/>
            <person name="Zhang L."/>
            <person name="Zhou C."/>
            <person name="Zhu D."/>
            <person name="Muzny D."/>
            <person name="Worley K."/>
            <person name="Gibbs R."/>
        </authorList>
    </citation>
    <scope>NUCLEOTIDE SEQUENCE [LARGE SCALE GENOMIC DNA]</scope>
    <source>
        <strain evidence="4 5">ATCC 49540</strain>
    </source>
</reference>
<name>C2EUY8_9LACO</name>
<dbReference type="PROSITE" id="PS50977">
    <property type="entry name" value="HTH_TETR_2"/>
    <property type="match status" value="1"/>
</dbReference>
<sequence>MSIFDTAYNIHCKIDEKEGKVVRVTRTVRDFQNALLTLLEEHSFEHLTVDQICQEALLHRSSFYRYFRDKYDLLEQTLGTQINRLVDSSDSEDDLIKQLIYYVNDHKSVFRHLASESAHSSLYAEMMHILSQIMLERRREKSNDSIIQLLQQTDDPEMLAYVLSGALIGTFYWWQEKNYDVSIEHVIEFAKRTMQSLSIGRQLEQKQ</sequence>
<dbReference type="Proteomes" id="UP000004483">
    <property type="component" value="Unassembled WGS sequence"/>
</dbReference>
<dbReference type="PANTHER" id="PTHR43479:SF7">
    <property type="entry name" value="TETR-FAMILY TRANSCRIPTIONAL REGULATOR"/>
    <property type="match status" value="1"/>
</dbReference>
<dbReference type="Gene3D" id="1.10.357.10">
    <property type="entry name" value="Tetracycline Repressor, domain 2"/>
    <property type="match status" value="1"/>
</dbReference>
<dbReference type="SUPFAM" id="SSF46689">
    <property type="entry name" value="Homeodomain-like"/>
    <property type="match status" value="1"/>
</dbReference>
<dbReference type="GO" id="GO:0003677">
    <property type="term" value="F:DNA binding"/>
    <property type="evidence" value="ECO:0007669"/>
    <property type="project" value="UniProtKB-UniRule"/>
</dbReference>
<keyword evidence="1 2" id="KW-0238">DNA-binding</keyword>
<evidence type="ECO:0000256" key="1">
    <source>
        <dbReference type="ARBA" id="ARBA00023125"/>
    </source>
</evidence>
<dbReference type="EMBL" id="ACGV01000139">
    <property type="protein sequence ID" value="EEJ40307.1"/>
    <property type="molecule type" value="Genomic_DNA"/>
</dbReference>
<dbReference type="eggNOG" id="COG1309">
    <property type="taxonomic scope" value="Bacteria"/>
</dbReference>
<dbReference type="InterPro" id="IPR009057">
    <property type="entry name" value="Homeodomain-like_sf"/>
</dbReference>
<dbReference type="AlphaFoldDB" id="C2EUY8"/>
<organism evidence="4 5">
    <name type="scientific">Limosilactobacillus vaginalis DSM 5837 = ATCC 49540</name>
    <dbReference type="NCBI Taxonomy" id="1423814"/>
    <lineage>
        <taxon>Bacteria</taxon>
        <taxon>Bacillati</taxon>
        <taxon>Bacillota</taxon>
        <taxon>Bacilli</taxon>
        <taxon>Lactobacillales</taxon>
        <taxon>Lactobacillaceae</taxon>
        <taxon>Limosilactobacillus</taxon>
    </lineage>
</organism>
<evidence type="ECO:0000259" key="3">
    <source>
        <dbReference type="PROSITE" id="PS50977"/>
    </source>
</evidence>
<proteinExistence type="predicted"/>
<evidence type="ECO:0000313" key="5">
    <source>
        <dbReference type="Proteomes" id="UP000004483"/>
    </source>
</evidence>
<dbReference type="InterPro" id="IPR001647">
    <property type="entry name" value="HTH_TetR"/>
</dbReference>
<dbReference type="STRING" id="1423814.HMPREF0549_1274"/>
<gene>
    <name evidence="4" type="ORF">HMPREF0549_1274</name>
</gene>
<evidence type="ECO:0000313" key="4">
    <source>
        <dbReference type="EMBL" id="EEJ40307.1"/>
    </source>
</evidence>
<evidence type="ECO:0000256" key="2">
    <source>
        <dbReference type="PROSITE-ProRule" id="PRU00335"/>
    </source>
</evidence>
<accession>C2EUY8</accession>
<dbReference type="InterPro" id="IPR050624">
    <property type="entry name" value="HTH-type_Tx_Regulator"/>
</dbReference>
<dbReference type="PANTHER" id="PTHR43479">
    <property type="entry name" value="ACREF/ENVCD OPERON REPRESSOR-RELATED"/>
    <property type="match status" value="1"/>
</dbReference>
<feature type="DNA-binding region" description="H-T-H motif" evidence="2">
    <location>
        <begin position="48"/>
        <end position="67"/>
    </location>
</feature>